<comment type="caution">
    <text evidence="1">The sequence shown here is derived from an EMBL/GenBank/DDBJ whole genome shotgun (WGS) entry which is preliminary data.</text>
</comment>
<protein>
    <recommendedName>
        <fullName evidence="3">Carrier domain-containing protein</fullName>
    </recommendedName>
</protein>
<dbReference type="SUPFAM" id="SSF47336">
    <property type="entry name" value="ACP-like"/>
    <property type="match status" value="1"/>
</dbReference>
<dbReference type="RefSeq" id="WP_183669004.1">
    <property type="nucleotide sequence ID" value="NZ_JACHOS010000012.1"/>
</dbReference>
<dbReference type="InterPro" id="IPR036736">
    <property type="entry name" value="ACP-like_sf"/>
</dbReference>
<dbReference type="Proteomes" id="UP001404845">
    <property type="component" value="Unassembled WGS sequence"/>
</dbReference>
<dbReference type="Gene3D" id="1.10.1200.10">
    <property type="entry name" value="ACP-like"/>
    <property type="match status" value="1"/>
</dbReference>
<reference evidence="1 2" key="1">
    <citation type="journal article" date="2023" name="PLoS ONE">
        <title>Complete genome assembly of Hawai'i environmental nontuberculous mycobacteria reveals unexpected co-isolation with methylobacteria.</title>
        <authorList>
            <person name="Hendrix J."/>
            <person name="Epperson L.E."/>
            <person name="Tong E.I."/>
            <person name="Chan Y.L."/>
            <person name="Hasan N.A."/>
            <person name="Dawrs S.N."/>
            <person name="Norton G.J."/>
            <person name="Virdi R."/>
            <person name="Crooks J.L."/>
            <person name="Chan E.D."/>
            <person name="Honda J.R."/>
            <person name="Strong M."/>
        </authorList>
    </citation>
    <scope>NUCLEOTIDE SEQUENCE [LARGE SCALE GENOMIC DNA]</scope>
    <source>
        <strain evidence="1 2">NJH_HI01</strain>
    </source>
</reference>
<organism evidence="1 2">
    <name type="scientific">Methylorubrum rhodesianum</name>
    <dbReference type="NCBI Taxonomy" id="29427"/>
    <lineage>
        <taxon>Bacteria</taxon>
        <taxon>Pseudomonadati</taxon>
        <taxon>Pseudomonadota</taxon>
        <taxon>Alphaproteobacteria</taxon>
        <taxon>Hyphomicrobiales</taxon>
        <taxon>Methylobacteriaceae</taxon>
        <taxon>Methylorubrum</taxon>
    </lineage>
</organism>
<gene>
    <name evidence="1" type="ORF">PUR21_22730</name>
</gene>
<dbReference type="EMBL" id="JAQYXL010000001">
    <property type="protein sequence ID" value="MEN3230403.1"/>
    <property type="molecule type" value="Genomic_DNA"/>
</dbReference>
<accession>A0ABU9ZG92</accession>
<name>A0ABU9ZG92_9HYPH</name>
<proteinExistence type="predicted"/>
<evidence type="ECO:0000313" key="1">
    <source>
        <dbReference type="EMBL" id="MEN3230403.1"/>
    </source>
</evidence>
<evidence type="ECO:0008006" key="3">
    <source>
        <dbReference type="Google" id="ProtNLM"/>
    </source>
</evidence>
<sequence length="72" mass="7988">MDEFLTEMSEILEDDVTMSDALGQFESWDSLASLSVMAMADSRFGVRLVPQELNPAMTLDQLYALILAKKAS</sequence>
<evidence type="ECO:0000313" key="2">
    <source>
        <dbReference type="Proteomes" id="UP001404845"/>
    </source>
</evidence>
<keyword evidence="2" id="KW-1185">Reference proteome</keyword>